<reference evidence="3" key="1">
    <citation type="submission" date="2021-06" db="EMBL/GenBank/DDBJ databases">
        <authorList>
            <person name="Hodson N. C."/>
            <person name="Mongue J. A."/>
            <person name="Jaron S. K."/>
        </authorList>
    </citation>
    <scope>NUCLEOTIDE SEQUENCE</scope>
</reference>
<dbReference type="Pfam" id="PF01436">
    <property type="entry name" value="NHL"/>
    <property type="match status" value="1"/>
</dbReference>
<dbReference type="Pfam" id="PF13905">
    <property type="entry name" value="Thioredoxin_8"/>
    <property type="match status" value="1"/>
</dbReference>
<dbReference type="AlphaFoldDB" id="A0A8J2LFE7"/>
<comment type="caution">
    <text evidence="3">The sequence shown here is derived from an EMBL/GenBank/DDBJ whole genome shotgun (WGS) entry which is preliminary data.</text>
</comment>
<name>A0A8J2LFE7_9HEXA</name>
<proteinExistence type="predicted"/>
<gene>
    <name evidence="3" type="ORF">AFUS01_LOCUS44452</name>
</gene>
<feature type="domain" description="Thioredoxin-like fold" evidence="2">
    <location>
        <begin position="47"/>
        <end position="150"/>
    </location>
</feature>
<organism evidence="3 4">
    <name type="scientific">Allacma fusca</name>
    <dbReference type="NCBI Taxonomy" id="39272"/>
    <lineage>
        <taxon>Eukaryota</taxon>
        <taxon>Metazoa</taxon>
        <taxon>Ecdysozoa</taxon>
        <taxon>Arthropoda</taxon>
        <taxon>Hexapoda</taxon>
        <taxon>Collembola</taxon>
        <taxon>Symphypleona</taxon>
        <taxon>Sminthuridae</taxon>
        <taxon>Allacma</taxon>
    </lineage>
</organism>
<dbReference type="InterPro" id="IPR012336">
    <property type="entry name" value="Thioredoxin-like_fold"/>
</dbReference>
<dbReference type="Proteomes" id="UP000708208">
    <property type="component" value="Unassembled WGS sequence"/>
</dbReference>
<dbReference type="OrthoDB" id="273823at2759"/>
<evidence type="ECO:0000313" key="4">
    <source>
        <dbReference type="Proteomes" id="UP000708208"/>
    </source>
</evidence>
<evidence type="ECO:0000256" key="1">
    <source>
        <dbReference type="ARBA" id="ARBA00022737"/>
    </source>
</evidence>
<dbReference type="EMBL" id="CAJVCH010570481">
    <property type="protein sequence ID" value="CAG7835022.1"/>
    <property type="molecule type" value="Genomic_DNA"/>
</dbReference>
<dbReference type="PANTHER" id="PTHR46388:SF2">
    <property type="entry name" value="NHL REPEAT-CONTAINING PROTEIN 2"/>
    <property type="match status" value="1"/>
</dbReference>
<protein>
    <recommendedName>
        <fullName evidence="2">Thioredoxin-like fold domain-containing protein</fullName>
    </recommendedName>
</protein>
<dbReference type="PANTHER" id="PTHR46388">
    <property type="entry name" value="NHL REPEAT-CONTAINING PROTEIN 2"/>
    <property type="match status" value="1"/>
</dbReference>
<dbReference type="InterPro" id="IPR001258">
    <property type="entry name" value="NHL_repeat"/>
</dbReference>
<accession>A0A8J2LFE7</accession>
<keyword evidence="1" id="KW-0677">Repeat</keyword>
<keyword evidence="4" id="KW-1185">Reference proteome</keyword>
<sequence length="727" mass="80495">MNACYVSNDEGHLSPVYPVKIEFNEQIEWIQTTSPRSDLNEDSASNIIVFDFFTHCCINCIHSIEDLRQVESHIRSLDKTKPVEGNIQCGFKLLSIHSPKFTTEKQTESIRSSVQRMKMDHTEVLNDPETVLWRQLGIYCWPTVLVFGPNINPNNSGPNLLFVLTGEGHKEFLQVAVEVAMDFFQRNITEEQVEKYKASLERKGELKAKVCKGEDVVDSDKGSMLRFPGKVSVFGDLICISDSGNNRIVISDLAGEILHIIGGPEGGYEDGDFAVSRFYNPQGIAFKDADVIFVADTGNHAVRQVSLVDKKVTTLVQPEKLVPEHNTKLKSPWDLSFYSPNVLLVAAAGTHQIFGYFFESTTLFNKPHDQNTFDLVAGSGREENRNNMYLLKSSFAQPSGITSVGSEVERVVYLADSESSSIRTITPQGRVMALVGGNRDPQNLFTYGDEDGVSYDVKLQHPMGVCAAGIGKVFIADTYNHKVKMINVETKHCSTLIGDGTAGNKLGIFVGNVKPKRLGLAHPSSTNIGKSSPLALLNEPAGISIDAKNEYIYIADTNNHSIKVGHLQEQIVSELLLKLPQPGKGQSPPKSSTGETFDQQFTLEINKSVRNFTLTLILNKIPNSFEGGSWKVICPVLSPKPSLAGSLVRDDTTTTSLTVHTEELPFVPWMRELYILLTVLYCQDNACHRRDLKLLVNFALKKEPLLQVGTEENFIIDFTPAEETFGG</sequence>
<evidence type="ECO:0000313" key="3">
    <source>
        <dbReference type="EMBL" id="CAG7835022.1"/>
    </source>
</evidence>
<evidence type="ECO:0000259" key="2">
    <source>
        <dbReference type="Pfam" id="PF13905"/>
    </source>
</evidence>